<feature type="transmembrane region" description="Helical" evidence="1">
    <location>
        <begin position="351"/>
        <end position="380"/>
    </location>
</feature>
<evidence type="ECO:0000256" key="1">
    <source>
        <dbReference type="SAM" id="Phobius"/>
    </source>
</evidence>
<dbReference type="AlphaFoldDB" id="A0A1R4F4Q0"/>
<feature type="transmembrane region" description="Helical" evidence="1">
    <location>
        <begin position="427"/>
        <end position="448"/>
    </location>
</feature>
<dbReference type="EMBL" id="FUHU01000015">
    <property type="protein sequence ID" value="SJM50898.1"/>
    <property type="molecule type" value="Genomic_DNA"/>
</dbReference>
<accession>A0A1R4F4Q0</accession>
<feature type="transmembrane region" description="Helical" evidence="1">
    <location>
        <begin position="621"/>
        <end position="642"/>
    </location>
</feature>
<name>A0A1R4F4Q0_9MICO</name>
<dbReference type="Gene3D" id="3.90.550.10">
    <property type="entry name" value="Spore Coat Polysaccharide Biosynthesis Protein SpsA, Chain A"/>
    <property type="match status" value="1"/>
</dbReference>
<feature type="transmembrane region" description="Helical" evidence="1">
    <location>
        <begin position="685"/>
        <end position="706"/>
    </location>
</feature>
<feature type="transmembrane region" description="Helical" evidence="1">
    <location>
        <begin position="885"/>
        <end position="908"/>
    </location>
</feature>
<reference evidence="2 3" key="1">
    <citation type="submission" date="2017-02" db="EMBL/GenBank/DDBJ databases">
        <authorList>
            <person name="Peterson S.W."/>
        </authorList>
    </citation>
    <scope>NUCLEOTIDE SEQUENCE [LARGE SCALE GENOMIC DNA]</scope>
    <source>
        <strain evidence="2 3">LMG 22410</strain>
    </source>
</reference>
<dbReference type="GO" id="GO:0016740">
    <property type="term" value="F:transferase activity"/>
    <property type="evidence" value="ECO:0007669"/>
    <property type="project" value="UniProtKB-KW"/>
</dbReference>
<feature type="transmembrane region" description="Helical" evidence="1">
    <location>
        <begin position="649"/>
        <end position="673"/>
    </location>
</feature>
<feature type="transmembrane region" description="Helical" evidence="1">
    <location>
        <begin position="241"/>
        <end position="262"/>
    </location>
</feature>
<feature type="transmembrane region" description="Helical" evidence="1">
    <location>
        <begin position="480"/>
        <end position="497"/>
    </location>
</feature>
<dbReference type="SUPFAM" id="SSF53448">
    <property type="entry name" value="Nucleotide-diphospho-sugar transferases"/>
    <property type="match status" value="1"/>
</dbReference>
<dbReference type="PANTHER" id="PTHR43685:SF3">
    <property type="entry name" value="SLR2126 PROTEIN"/>
    <property type="match status" value="1"/>
</dbReference>
<keyword evidence="2" id="KW-0808">Transferase</keyword>
<keyword evidence="1" id="KW-0472">Membrane</keyword>
<feature type="transmembrane region" description="Helical" evidence="1">
    <location>
        <begin position="550"/>
        <end position="569"/>
    </location>
</feature>
<evidence type="ECO:0000313" key="2">
    <source>
        <dbReference type="EMBL" id="SJM50898.1"/>
    </source>
</evidence>
<evidence type="ECO:0000313" key="3">
    <source>
        <dbReference type="Proteomes" id="UP000195787"/>
    </source>
</evidence>
<dbReference type="InterPro" id="IPR050834">
    <property type="entry name" value="Glycosyltransf_2"/>
</dbReference>
<sequence>MAVIANRNGEGMLAHTLSALEAQTLAPVASVGVDVASTDASVDSLKKGLDTVVRLRSRVGFGQAVRHGVAELPDADERDWLWFLAHDAAPAPDALEALMQTVEANRLVAVVGPKVMRADDSATVNEFGETMTPLGASVRLAAGDLDQGQHDDRSDVLGVAASGMLVRRDVFEQLGGFDPALPSIDAGLDLGVRARLAGHQVSVQPFARIRRNGGAELFSVRSVSDASFTGLARRAQLHRRFAYSHAAALVFHWLLLLPQAVIRSIGHLFAKRPAAILSEFGAAFSAMFAFGAVSSARSRIRQSRTAAWSDLAPLRISHRAMRARRRLAGDDVVVNSRVADERVGFVQGGTLWVLALALLAGVIISLPLLTSTAVTGGGLLQLGGFTDIWNAALWSDRESAGGLVAPADPLQILLALLGTLTFWQPSLAVLILLVIAPVLASITGWALARRLTRVKWVPAVVAAVWALAPTLLVSMHDGRIGAVIAHIALPLIAYAVVRARDLVRTAALGAVALAVATAGAPSLLPALVGAVVVAVIWFAVRARFGASIRLLIALVPTAALFGPLLFANLQRGTPLALFADPGVPFDYAAPDAAVLAAQLPDASLGTIATLFDQFGLAGGPWPMWVTLALVAPLALAAFAAPFMRAGHGIAGIAVALAGFSTAVVSAGTTLAAFQGVTSKVWTGPGVSLMLLGLVIAASATLGVLDFRGKAPGAILALFAVVSGGAIVAGAAVSPAVVSPLPERTMPALVSAAASDDPMLGTLVIAAGADETFSIEVIRGDGTTLGDVQTFHTTAEAPTGQRSELSQLAVDLISGGTVDASEQLQQQSIGFIVLRDAEGSAVAAYDSTQRSLNQRADLQSVGQTDAGLLWKTEVEQSGVEAQMPAWSGWLLAGQLILLAIALVLAMPAIKRGARSRVTRAKDVRKDYA</sequence>
<dbReference type="Proteomes" id="UP000195787">
    <property type="component" value="Unassembled WGS sequence"/>
</dbReference>
<dbReference type="InterPro" id="IPR029044">
    <property type="entry name" value="Nucleotide-diphossugar_trans"/>
</dbReference>
<keyword evidence="1" id="KW-1133">Transmembrane helix</keyword>
<dbReference type="Pfam" id="PF13641">
    <property type="entry name" value="Glyco_tranf_2_3"/>
    <property type="match status" value="1"/>
</dbReference>
<feature type="transmembrane region" description="Helical" evidence="1">
    <location>
        <begin position="274"/>
        <end position="294"/>
    </location>
</feature>
<feature type="transmembrane region" description="Helical" evidence="1">
    <location>
        <begin position="454"/>
        <end position="473"/>
    </location>
</feature>
<keyword evidence="1" id="KW-0812">Transmembrane</keyword>
<feature type="transmembrane region" description="Helical" evidence="1">
    <location>
        <begin position="713"/>
        <end position="737"/>
    </location>
</feature>
<dbReference type="PANTHER" id="PTHR43685">
    <property type="entry name" value="GLYCOSYLTRANSFERASE"/>
    <property type="match status" value="1"/>
</dbReference>
<organism evidence="2 3">
    <name type="scientific">Agrococcus casei LMG 22410</name>
    <dbReference type="NCBI Taxonomy" id="1255656"/>
    <lineage>
        <taxon>Bacteria</taxon>
        <taxon>Bacillati</taxon>
        <taxon>Actinomycetota</taxon>
        <taxon>Actinomycetes</taxon>
        <taxon>Micrococcales</taxon>
        <taxon>Microbacteriaceae</taxon>
        <taxon>Agrococcus</taxon>
    </lineage>
</organism>
<proteinExistence type="predicted"/>
<keyword evidence="3" id="KW-1185">Reference proteome</keyword>
<protein>
    <submittedName>
        <fullName evidence="2">Glycosyl transferase, family 2</fullName>
    </submittedName>
</protein>
<gene>
    <name evidence="2" type="ORF">CZ674_02570</name>
</gene>
<feature type="transmembrane region" description="Helical" evidence="1">
    <location>
        <begin position="509"/>
        <end position="538"/>
    </location>
</feature>